<dbReference type="AlphaFoldDB" id="A0A8H9LGA8"/>
<comment type="caution">
    <text evidence="2">The sequence shown here is derived from an EMBL/GenBank/DDBJ whole genome shotgun (WGS) entry which is preliminary data.</text>
</comment>
<evidence type="ECO:0000313" key="2">
    <source>
        <dbReference type="EMBL" id="GGO98711.1"/>
    </source>
</evidence>
<reference evidence="2" key="1">
    <citation type="journal article" date="2014" name="Int. J. Syst. Evol. Microbiol.">
        <title>Complete genome sequence of Corynebacterium casei LMG S-19264T (=DSM 44701T), isolated from a smear-ripened cheese.</title>
        <authorList>
            <consortium name="US DOE Joint Genome Institute (JGI-PGF)"/>
            <person name="Walter F."/>
            <person name="Albersmeier A."/>
            <person name="Kalinowski J."/>
            <person name="Ruckert C."/>
        </authorList>
    </citation>
    <scope>NUCLEOTIDE SEQUENCE</scope>
    <source>
        <strain evidence="2">CGMCC 4.7372</strain>
    </source>
</reference>
<sequence length="106" mass="11205">MSTAESRAALSPTRTPGTDMPTSWEDAEWDDAAPAEAPRILGIPISLDPRGLRERAARHYSPTAPPSSCRAPGASAGTSISGPSRQGRAGPTRMTWAMTCAWARRA</sequence>
<evidence type="ECO:0000256" key="1">
    <source>
        <dbReference type="SAM" id="MobiDB-lite"/>
    </source>
</evidence>
<dbReference type="EMBL" id="BMNJ01000004">
    <property type="protein sequence ID" value="GGO98711.1"/>
    <property type="molecule type" value="Genomic_DNA"/>
</dbReference>
<organism evidence="2 3">
    <name type="scientific">Actinomyces gaoshouyii</name>
    <dbReference type="NCBI Taxonomy" id="1960083"/>
    <lineage>
        <taxon>Bacteria</taxon>
        <taxon>Bacillati</taxon>
        <taxon>Actinomycetota</taxon>
        <taxon>Actinomycetes</taxon>
        <taxon>Actinomycetales</taxon>
        <taxon>Actinomycetaceae</taxon>
        <taxon>Actinomyces</taxon>
    </lineage>
</organism>
<gene>
    <name evidence="2" type="ORF">GCM10011612_14270</name>
</gene>
<evidence type="ECO:0000313" key="3">
    <source>
        <dbReference type="Proteomes" id="UP000614239"/>
    </source>
</evidence>
<keyword evidence="3" id="KW-1185">Reference proteome</keyword>
<proteinExistence type="predicted"/>
<protein>
    <submittedName>
        <fullName evidence="2">Uncharacterized protein</fullName>
    </submittedName>
</protein>
<accession>A0A8H9LGA8</accession>
<name>A0A8H9LGA8_9ACTO</name>
<dbReference type="Proteomes" id="UP000614239">
    <property type="component" value="Unassembled WGS sequence"/>
</dbReference>
<feature type="region of interest" description="Disordered" evidence="1">
    <location>
        <begin position="1"/>
        <end position="25"/>
    </location>
</feature>
<feature type="region of interest" description="Disordered" evidence="1">
    <location>
        <begin position="53"/>
        <end position="93"/>
    </location>
</feature>
<reference evidence="2" key="2">
    <citation type="submission" date="2020-09" db="EMBL/GenBank/DDBJ databases">
        <authorList>
            <person name="Sun Q."/>
            <person name="Zhou Y."/>
        </authorList>
    </citation>
    <scope>NUCLEOTIDE SEQUENCE</scope>
    <source>
        <strain evidence="2">CGMCC 4.7372</strain>
    </source>
</reference>